<comment type="caution">
    <text evidence="1">The sequence shown here is derived from an EMBL/GenBank/DDBJ whole genome shotgun (WGS) entry which is preliminary data.</text>
</comment>
<evidence type="ECO:0000313" key="2">
    <source>
        <dbReference type="Proteomes" id="UP000535078"/>
    </source>
</evidence>
<dbReference type="RefSeq" id="WP_245198642.1">
    <property type="nucleotide sequence ID" value="NZ_JAATIT010000003.1"/>
</dbReference>
<name>A0A7X5XS29_9SPHN</name>
<evidence type="ECO:0000313" key="1">
    <source>
        <dbReference type="EMBL" id="NJB90240.1"/>
    </source>
</evidence>
<dbReference type="Pfam" id="PF14356">
    <property type="entry name" value="DUF4403"/>
    <property type="match status" value="1"/>
</dbReference>
<dbReference type="InterPro" id="IPR025515">
    <property type="entry name" value="DUF4403"/>
</dbReference>
<gene>
    <name evidence="1" type="ORF">GGR90_002434</name>
</gene>
<dbReference type="PROSITE" id="PS51257">
    <property type="entry name" value="PROKAR_LIPOPROTEIN"/>
    <property type="match status" value="1"/>
</dbReference>
<evidence type="ECO:0008006" key="3">
    <source>
        <dbReference type="Google" id="ProtNLM"/>
    </source>
</evidence>
<reference evidence="1 2" key="1">
    <citation type="submission" date="2020-03" db="EMBL/GenBank/DDBJ databases">
        <title>Genomic Encyclopedia of Type Strains, Phase IV (KMG-IV): sequencing the most valuable type-strain genomes for metagenomic binning, comparative biology and taxonomic classification.</title>
        <authorList>
            <person name="Goeker M."/>
        </authorList>
    </citation>
    <scope>NUCLEOTIDE SEQUENCE [LARGE SCALE GENOMIC DNA]</scope>
    <source>
        <strain evidence="1 2">DSM 25229</strain>
    </source>
</reference>
<accession>A0A7X5XS29</accession>
<keyword evidence="2" id="KW-1185">Reference proteome</keyword>
<organism evidence="1 2">
    <name type="scientific">Sphingopyxis italica</name>
    <dbReference type="NCBI Taxonomy" id="1129133"/>
    <lineage>
        <taxon>Bacteria</taxon>
        <taxon>Pseudomonadati</taxon>
        <taxon>Pseudomonadota</taxon>
        <taxon>Alphaproteobacteria</taxon>
        <taxon>Sphingomonadales</taxon>
        <taxon>Sphingomonadaceae</taxon>
        <taxon>Sphingopyxis</taxon>
    </lineage>
</organism>
<dbReference type="AlphaFoldDB" id="A0A7X5XS29"/>
<sequence length="500" mass="55196">MLSKDIEQGSFMRISMLAALLLPGLLASCDRKTEVEPPPRATDRAPSPTQTSLIAVPIGASTASLKQALERAVPKTLWTIDRRERECVKTQRVKLFGKKVKVTPPIACTIVGRVTRGPLRLRSEGNEFVVDVPLHAKISARDVGGVLKGETATGAAMAHARVRIDLTPDWRTRGKARITYGWTKAPGIDFLGRRITFTDQADEKLKPVVASVEREVTREIAKIDIRKQAADIWRQAFTSLELNRENPPVWMRVMPQRILYGGYRLDGRRINLNLGVEAITETFVSTRPADPSPTPLPRLVRETPKPHLDVRVPVIADYAQLQPVVDRALAKRSKRPFVLPELGPMMVKFGKSTIYGAPGGRIAVGVDIEAKLKARTGAPTRGRIWMTALPANRPGSAQVHFTDLVINGDTDGVGGDLLIMLGRSEGFAPLIADALTQNFTHDLTELQDKIRRAVDQRREGAFVIRTRVDRFETGAIKAYGNGLYLPVRMVGGANIDYRPQ</sequence>
<proteinExistence type="predicted"/>
<dbReference type="EMBL" id="JAATIT010000003">
    <property type="protein sequence ID" value="NJB90240.1"/>
    <property type="molecule type" value="Genomic_DNA"/>
</dbReference>
<protein>
    <recommendedName>
        <fullName evidence="3">DUF4403 family protein</fullName>
    </recommendedName>
</protein>
<dbReference type="Proteomes" id="UP000535078">
    <property type="component" value="Unassembled WGS sequence"/>
</dbReference>